<feature type="domain" description="Cytochrome c" evidence="4">
    <location>
        <begin position="20"/>
        <end position="110"/>
    </location>
</feature>
<keyword evidence="1" id="KW-0349">Heme</keyword>
<keyword evidence="3" id="KW-0408">Iron</keyword>
<feature type="non-terminal residue" evidence="5">
    <location>
        <position position="141"/>
    </location>
</feature>
<dbReference type="GO" id="GO:0009055">
    <property type="term" value="F:electron transfer activity"/>
    <property type="evidence" value="ECO:0007669"/>
    <property type="project" value="InterPro"/>
</dbReference>
<dbReference type="InterPro" id="IPR009056">
    <property type="entry name" value="Cyt_c-like_dom"/>
</dbReference>
<dbReference type="AlphaFoldDB" id="A0A382SYP8"/>
<evidence type="ECO:0000256" key="2">
    <source>
        <dbReference type="ARBA" id="ARBA00022723"/>
    </source>
</evidence>
<organism evidence="5">
    <name type="scientific">marine metagenome</name>
    <dbReference type="NCBI Taxonomy" id="408172"/>
    <lineage>
        <taxon>unclassified sequences</taxon>
        <taxon>metagenomes</taxon>
        <taxon>ecological metagenomes</taxon>
    </lineage>
</organism>
<dbReference type="InterPro" id="IPR036909">
    <property type="entry name" value="Cyt_c-like_dom_sf"/>
</dbReference>
<dbReference type="EMBL" id="UINC01132400">
    <property type="protein sequence ID" value="SVD14692.1"/>
    <property type="molecule type" value="Genomic_DNA"/>
</dbReference>
<dbReference type="Gene3D" id="1.10.760.10">
    <property type="entry name" value="Cytochrome c-like domain"/>
    <property type="match status" value="1"/>
</dbReference>
<evidence type="ECO:0000313" key="5">
    <source>
        <dbReference type="EMBL" id="SVD14692.1"/>
    </source>
</evidence>
<dbReference type="GO" id="GO:0046872">
    <property type="term" value="F:metal ion binding"/>
    <property type="evidence" value="ECO:0007669"/>
    <property type="project" value="UniProtKB-KW"/>
</dbReference>
<sequence>MNRWVIIAIYCWVGVADAADYLRDIKPVLKARCYACHGALKQKAGLRVDTAANILKGAKGDAIVIPRKPADSELVYRVTTQDLDERMPPEGAPLKPNEIAAIKEWIATGAPVPKGETAEADPRAHWAFQVPKKMLLPEGAG</sequence>
<reference evidence="5" key="1">
    <citation type="submission" date="2018-05" db="EMBL/GenBank/DDBJ databases">
        <authorList>
            <person name="Lanie J.A."/>
            <person name="Ng W.-L."/>
            <person name="Kazmierczak K.M."/>
            <person name="Andrzejewski T.M."/>
            <person name="Davidsen T.M."/>
            <person name="Wayne K.J."/>
            <person name="Tettelin H."/>
            <person name="Glass J.I."/>
            <person name="Rusch D."/>
            <person name="Podicherti R."/>
            <person name="Tsui H.-C.T."/>
            <person name="Winkler M.E."/>
        </authorList>
    </citation>
    <scope>NUCLEOTIDE SEQUENCE</scope>
</reference>
<evidence type="ECO:0000256" key="1">
    <source>
        <dbReference type="ARBA" id="ARBA00022617"/>
    </source>
</evidence>
<accession>A0A382SYP8</accession>
<dbReference type="GO" id="GO:0020037">
    <property type="term" value="F:heme binding"/>
    <property type="evidence" value="ECO:0007669"/>
    <property type="project" value="InterPro"/>
</dbReference>
<dbReference type="InterPro" id="IPR011429">
    <property type="entry name" value="Cyt_c_Planctomycete-type"/>
</dbReference>
<proteinExistence type="predicted"/>
<dbReference type="PROSITE" id="PS51007">
    <property type="entry name" value="CYTC"/>
    <property type="match status" value="1"/>
</dbReference>
<dbReference type="PANTHER" id="PTHR35889:SF3">
    <property type="entry name" value="F-BOX DOMAIN-CONTAINING PROTEIN"/>
    <property type="match status" value="1"/>
</dbReference>
<evidence type="ECO:0000259" key="4">
    <source>
        <dbReference type="PROSITE" id="PS51007"/>
    </source>
</evidence>
<name>A0A382SYP8_9ZZZZ</name>
<evidence type="ECO:0000256" key="3">
    <source>
        <dbReference type="ARBA" id="ARBA00023004"/>
    </source>
</evidence>
<keyword evidence="2" id="KW-0479">Metal-binding</keyword>
<dbReference type="Pfam" id="PF07635">
    <property type="entry name" value="PSCyt1"/>
    <property type="match status" value="1"/>
</dbReference>
<gene>
    <name evidence="5" type="ORF">METZ01_LOCUS367546</name>
</gene>
<dbReference type="SUPFAM" id="SSF46626">
    <property type="entry name" value="Cytochrome c"/>
    <property type="match status" value="1"/>
</dbReference>
<dbReference type="PANTHER" id="PTHR35889">
    <property type="entry name" value="CYCLOINULO-OLIGOSACCHARIDE FRUCTANOTRANSFERASE-RELATED"/>
    <property type="match status" value="1"/>
</dbReference>
<protein>
    <recommendedName>
        <fullName evidence="4">Cytochrome c domain-containing protein</fullName>
    </recommendedName>
</protein>